<evidence type="ECO:0000256" key="10">
    <source>
        <dbReference type="ARBA" id="ARBA00022824"/>
    </source>
</evidence>
<feature type="compositionally biased region" description="Polar residues" evidence="16">
    <location>
        <begin position="95"/>
        <end position="104"/>
    </location>
</feature>
<reference evidence="18" key="1">
    <citation type="journal article" date="2020" name="Mol. Plant Microbe Interact.">
        <title>Genome Sequence of the Biocontrol Agent Coniothyrium minitans strain Conio (IMI 134523).</title>
        <authorList>
            <person name="Patel D."/>
            <person name="Shittu T.A."/>
            <person name="Baroncelli R."/>
            <person name="Muthumeenakshi S."/>
            <person name="Osborne T.H."/>
            <person name="Janganan T.K."/>
            <person name="Sreenivasaprasad S."/>
        </authorList>
    </citation>
    <scope>NUCLEOTIDE SEQUENCE</scope>
    <source>
        <strain evidence="18">Conio</strain>
    </source>
</reference>
<dbReference type="EMBL" id="WJXW01000014">
    <property type="protein sequence ID" value="KAF9730514.1"/>
    <property type="molecule type" value="Genomic_DNA"/>
</dbReference>
<keyword evidence="8 17" id="KW-0812">Transmembrane</keyword>
<comment type="subcellular location">
    <subcellularLocation>
        <location evidence="1">Endoplasmic reticulum membrane</location>
        <topology evidence="1">Multi-pass membrane protein</topology>
    </subcellularLocation>
</comment>
<evidence type="ECO:0000256" key="3">
    <source>
        <dbReference type="ARBA" id="ARBA00005189"/>
    </source>
</evidence>
<evidence type="ECO:0000256" key="14">
    <source>
        <dbReference type="ARBA" id="ARBA00023315"/>
    </source>
</evidence>
<evidence type="ECO:0000256" key="1">
    <source>
        <dbReference type="ARBA" id="ARBA00004477"/>
    </source>
</evidence>
<evidence type="ECO:0000256" key="17">
    <source>
        <dbReference type="SAM" id="Phobius"/>
    </source>
</evidence>
<comment type="similarity">
    <text evidence="4">Belongs to the diacylglycerol acyltransferase family.</text>
</comment>
<evidence type="ECO:0000256" key="12">
    <source>
        <dbReference type="ARBA" id="ARBA00023098"/>
    </source>
</evidence>
<evidence type="ECO:0000256" key="11">
    <source>
        <dbReference type="ARBA" id="ARBA00022989"/>
    </source>
</evidence>
<evidence type="ECO:0000256" key="9">
    <source>
        <dbReference type="ARBA" id="ARBA00022798"/>
    </source>
</evidence>
<feature type="region of interest" description="Disordered" evidence="16">
    <location>
        <begin position="1"/>
        <end position="177"/>
    </location>
</feature>
<dbReference type="InterPro" id="IPR007130">
    <property type="entry name" value="DAGAT"/>
</dbReference>
<feature type="compositionally biased region" description="Basic and acidic residues" evidence="16">
    <location>
        <begin position="10"/>
        <end position="19"/>
    </location>
</feature>
<keyword evidence="14 18" id="KW-0012">Acyltransferase</keyword>
<protein>
    <recommendedName>
        <fullName evidence="5">diacylglycerol O-acyltransferase</fullName>
        <ecNumber evidence="5">2.3.1.20</ecNumber>
    </recommendedName>
</protein>
<evidence type="ECO:0000313" key="18">
    <source>
        <dbReference type="EMBL" id="KAF9730514.1"/>
    </source>
</evidence>
<comment type="caution">
    <text evidence="18">The sequence shown here is derived from an EMBL/GenBank/DDBJ whole genome shotgun (WGS) entry which is preliminary data.</text>
</comment>
<dbReference type="GO" id="GO:0005789">
    <property type="term" value="C:endoplasmic reticulum membrane"/>
    <property type="evidence" value="ECO:0007669"/>
    <property type="project" value="UniProtKB-SubCell"/>
</dbReference>
<evidence type="ECO:0000256" key="13">
    <source>
        <dbReference type="ARBA" id="ARBA00023136"/>
    </source>
</evidence>
<evidence type="ECO:0000256" key="6">
    <source>
        <dbReference type="ARBA" id="ARBA00022516"/>
    </source>
</evidence>
<sequence length="521" mass="59073">MSLNPEPSQPEERAEHSLEPKSYAAAAEEALQNEPTPEPEPEPKPQSHGSQIDGAVDDAKEALEEKVDEHPTEKQTIGTKIIRIVPAEEYEGEGQDSSPKSPTRNSHRRKSSLKSNGSLGRKHGEQLQHELFTKHKDGNGDALTSVKPTAEYESEARKDKKPKQRRNSELKSGRQAGEGWHKSKIRFAPLHVPLQRRLQTVAVLLHTLSIAGLVGIFFFLCAIPILWPVLLPYLLYVLFSKAGESGELSFRSERWRRSKLWSLFASYFPARLHRSQELEPTRKYIFGYHPHGIISHGAFAAFATEALGFSQLFPGITNTLLTLDGNFKLPLYREYALRMGLASVSRESCENILSKGGRNNEGMGRAITIVVGGARESLESKPGSLRLVVRRRQGFVKLAIRKGADLVPVIGFGENEIYEQLDPYAHPWINRFQLLIKKIMGWTVPLFHARGIFNYDVGMMPYRRPMNIVVGRPIKVLQQQQPEKDYVEKVHAEYITELLRIWNDHKDQFAKERVEELKIIE</sequence>
<organism evidence="18 19">
    <name type="scientific">Paraphaeosphaeria minitans</name>
    <dbReference type="NCBI Taxonomy" id="565426"/>
    <lineage>
        <taxon>Eukaryota</taxon>
        <taxon>Fungi</taxon>
        <taxon>Dikarya</taxon>
        <taxon>Ascomycota</taxon>
        <taxon>Pezizomycotina</taxon>
        <taxon>Dothideomycetes</taxon>
        <taxon>Pleosporomycetidae</taxon>
        <taxon>Pleosporales</taxon>
        <taxon>Massarineae</taxon>
        <taxon>Didymosphaeriaceae</taxon>
        <taxon>Paraphaeosphaeria</taxon>
    </lineage>
</organism>
<keyword evidence="6" id="KW-0444">Lipid biosynthesis</keyword>
<feature type="compositionally biased region" description="Basic and acidic residues" evidence="16">
    <location>
        <begin position="122"/>
        <end position="139"/>
    </location>
</feature>
<keyword evidence="19" id="KW-1185">Reference proteome</keyword>
<comment type="pathway">
    <text evidence="3">Lipid metabolism.</text>
</comment>
<dbReference type="GO" id="GO:0019432">
    <property type="term" value="P:triglyceride biosynthetic process"/>
    <property type="evidence" value="ECO:0007669"/>
    <property type="project" value="TreeGrafter"/>
</dbReference>
<dbReference type="GO" id="GO:0006071">
    <property type="term" value="P:glycerol metabolic process"/>
    <property type="evidence" value="ECO:0007669"/>
    <property type="project" value="UniProtKB-KW"/>
</dbReference>
<dbReference type="EC" id="2.3.1.20" evidence="5"/>
<dbReference type="GO" id="GO:0004144">
    <property type="term" value="F:diacylglycerol O-acyltransferase activity"/>
    <property type="evidence" value="ECO:0007669"/>
    <property type="project" value="UniProtKB-EC"/>
</dbReference>
<feature type="compositionally biased region" description="Basic and acidic residues" evidence="16">
    <location>
        <begin position="57"/>
        <end position="73"/>
    </location>
</feature>
<dbReference type="OrthoDB" id="264532at2759"/>
<comment type="pathway">
    <text evidence="2">Glycerolipid metabolism; triacylglycerol biosynthesis.</text>
</comment>
<dbReference type="CDD" id="cd07987">
    <property type="entry name" value="LPLAT_MGAT-like"/>
    <property type="match status" value="1"/>
</dbReference>
<evidence type="ECO:0000256" key="4">
    <source>
        <dbReference type="ARBA" id="ARBA00005420"/>
    </source>
</evidence>
<evidence type="ECO:0000256" key="7">
    <source>
        <dbReference type="ARBA" id="ARBA00022679"/>
    </source>
</evidence>
<dbReference type="PANTHER" id="PTHR12317">
    <property type="entry name" value="DIACYLGLYCEROL O-ACYLTRANSFERASE"/>
    <property type="match status" value="1"/>
</dbReference>
<keyword evidence="10" id="KW-0256">Endoplasmic reticulum</keyword>
<dbReference type="Pfam" id="PF03982">
    <property type="entry name" value="DAGAT"/>
    <property type="match status" value="1"/>
</dbReference>
<accession>A0A9P6G7Y3</accession>
<evidence type="ECO:0000256" key="2">
    <source>
        <dbReference type="ARBA" id="ARBA00004771"/>
    </source>
</evidence>
<evidence type="ECO:0000256" key="5">
    <source>
        <dbReference type="ARBA" id="ARBA00013244"/>
    </source>
</evidence>
<name>A0A9P6G7Y3_9PLEO</name>
<evidence type="ECO:0000256" key="15">
    <source>
        <dbReference type="ARBA" id="ARBA00048109"/>
    </source>
</evidence>
<keyword evidence="7" id="KW-0808">Transferase</keyword>
<gene>
    <name evidence="18" type="ORF">PMIN01_11383</name>
</gene>
<keyword evidence="13 17" id="KW-0472">Membrane</keyword>
<dbReference type="Proteomes" id="UP000756921">
    <property type="component" value="Unassembled WGS sequence"/>
</dbReference>
<evidence type="ECO:0000256" key="8">
    <source>
        <dbReference type="ARBA" id="ARBA00022692"/>
    </source>
</evidence>
<keyword evidence="9" id="KW-0319">Glycerol metabolism</keyword>
<keyword evidence="11 17" id="KW-1133">Transmembrane helix</keyword>
<evidence type="ECO:0000313" key="19">
    <source>
        <dbReference type="Proteomes" id="UP000756921"/>
    </source>
</evidence>
<evidence type="ECO:0000256" key="16">
    <source>
        <dbReference type="SAM" id="MobiDB-lite"/>
    </source>
</evidence>
<keyword evidence="12" id="KW-0443">Lipid metabolism</keyword>
<comment type="catalytic activity">
    <reaction evidence="15">
        <text>an acyl-CoA + a 1,2-diacyl-sn-glycerol = a triacyl-sn-glycerol + CoA</text>
        <dbReference type="Rhea" id="RHEA:10868"/>
        <dbReference type="ChEBI" id="CHEBI:17815"/>
        <dbReference type="ChEBI" id="CHEBI:57287"/>
        <dbReference type="ChEBI" id="CHEBI:58342"/>
        <dbReference type="ChEBI" id="CHEBI:64615"/>
        <dbReference type="EC" id="2.3.1.20"/>
    </reaction>
</comment>
<feature type="transmembrane region" description="Helical" evidence="17">
    <location>
        <begin position="203"/>
        <end position="227"/>
    </location>
</feature>
<dbReference type="PANTHER" id="PTHR12317:SF0">
    <property type="entry name" value="ACYLTRANSFERASE"/>
    <property type="match status" value="1"/>
</dbReference>
<dbReference type="AlphaFoldDB" id="A0A9P6G7Y3"/>
<proteinExistence type="inferred from homology"/>